<dbReference type="InterPro" id="IPR036628">
    <property type="entry name" value="Clp_N_dom_sf"/>
</dbReference>
<dbReference type="GO" id="GO:0008233">
    <property type="term" value="F:peptidase activity"/>
    <property type="evidence" value="ECO:0007669"/>
    <property type="project" value="UniProtKB-KW"/>
</dbReference>
<dbReference type="GO" id="GO:0006508">
    <property type="term" value="P:proteolysis"/>
    <property type="evidence" value="ECO:0007669"/>
    <property type="project" value="UniProtKB-KW"/>
</dbReference>
<keyword evidence="4" id="KW-1185">Reference proteome</keyword>
<dbReference type="Proteomes" id="UP001629744">
    <property type="component" value="Unassembled WGS sequence"/>
</dbReference>
<dbReference type="PANTHER" id="PTHR47016">
    <property type="entry name" value="ATP-DEPENDENT CLP PROTEASE ATP-BINDING SUBUNIT CLPT1, CHLOROPLASTIC"/>
    <property type="match status" value="1"/>
</dbReference>
<dbReference type="PROSITE" id="PS51903">
    <property type="entry name" value="CLP_R"/>
    <property type="match status" value="1"/>
</dbReference>
<dbReference type="Gene3D" id="1.10.1780.10">
    <property type="entry name" value="Clp, N-terminal domain"/>
    <property type="match status" value="1"/>
</dbReference>
<sequence length="247" mass="26703">MTNPVPMTNPVRLDDLIDAIKKVHTDALEQLTDAVLTAEHLGDIADHLIGHFVDQARRSGASWTDIGRGMGVTKQAAQKRFVPKGPGEPSDLDADQGFSRFTPRARNAVMAAQNAARAAGNDQIVPEHLVLGLLTDPEALAVKTLAAQDLDVDTVRRAVLTVLPPKVDQLPDLIPFDAGARKVLELTFREALRLGHNYIGTEHMLLALLEQEHGAGVLSELGFDKSAADTYVVETLAVFLAAQQQEK</sequence>
<feature type="domain" description="Clp R" evidence="2">
    <location>
        <begin position="98"/>
        <end position="238"/>
    </location>
</feature>
<dbReference type="RefSeq" id="WP_348603349.1">
    <property type="nucleotide sequence ID" value="NZ_CP157276.1"/>
</dbReference>
<protein>
    <submittedName>
        <fullName evidence="3">Clp protease N-terminal domain-containing protein</fullName>
    </submittedName>
</protein>
<accession>A0ABW9FWS4</accession>
<keyword evidence="3" id="KW-0645">Protease</keyword>
<keyword evidence="1" id="KW-0677">Repeat</keyword>
<dbReference type="PANTHER" id="PTHR47016:SF5">
    <property type="entry name" value="CLP DOMAIN SUPERFAMILY PROTEIN"/>
    <property type="match status" value="1"/>
</dbReference>
<proteinExistence type="predicted"/>
<organism evidence="3 4">
    <name type="scientific">Prescottella soli</name>
    <dbReference type="NCBI Taxonomy" id="1543852"/>
    <lineage>
        <taxon>Bacteria</taxon>
        <taxon>Bacillati</taxon>
        <taxon>Actinomycetota</taxon>
        <taxon>Actinomycetes</taxon>
        <taxon>Mycobacteriales</taxon>
        <taxon>Nocardiaceae</taxon>
        <taxon>Prescottella</taxon>
    </lineage>
</organism>
<dbReference type="EMBL" id="JBDLNU010000004">
    <property type="protein sequence ID" value="MFM1729892.1"/>
    <property type="molecule type" value="Genomic_DNA"/>
</dbReference>
<dbReference type="SUPFAM" id="SSF81923">
    <property type="entry name" value="Double Clp-N motif"/>
    <property type="match status" value="1"/>
</dbReference>
<dbReference type="InterPro" id="IPR044217">
    <property type="entry name" value="CLPT1/2"/>
</dbReference>
<evidence type="ECO:0000313" key="3">
    <source>
        <dbReference type="EMBL" id="MFM1729892.1"/>
    </source>
</evidence>
<evidence type="ECO:0000313" key="4">
    <source>
        <dbReference type="Proteomes" id="UP001629744"/>
    </source>
</evidence>
<evidence type="ECO:0000259" key="2">
    <source>
        <dbReference type="PROSITE" id="PS51903"/>
    </source>
</evidence>
<gene>
    <name evidence="3" type="ORF">ABEU19_003410</name>
</gene>
<dbReference type="Pfam" id="PF02861">
    <property type="entry name" value="Clp_N"/>
    <property type="match status" value="1"/>
</dbReference>
<evidence type="ECO:0000256" key="1">
    <source>
        <dbReference type="PROSITE-ProRule" id="PRU01251"/>
    </source>
</evidence>
<dbReference type="InterPro" id="IPR004176">
    <property type="entry name" value="Clp_R_N"/>
</dbReference>
<reference evidence="3 4" key="1">
    <citation type="submission" date="2023-11" db="EMBL/GenBank/DDBJ databases">
        <authorList>
            <person name="Val-Calvo J."/>
            <person name="Scortti M."/>
            <person name="Vazquez-Boland J."/>
        </authorList>
    </citation>
    <scope>NUCLEOTIDE SEQUENCE [LARGE SCALE GENOMIC DNA]</scope>
    <source>
        <strain evidence="3 4">DSM 46662</strain>
    </source>
</reference>
<keyword evidence="3" id="KW-0378">Hydrolase</keyword>
<name>A0ABW9FWS4_9NOCA</name>
<comment type="caution">
    <text evidence="3">The sequence shown here is derived from an EMBL/GenBank/DDBJ whole genome shotgun (WGS) entry which is preliminary data.</text>
</comment>